<organism evidence="2 3">
    <name type="scientific">Aquabacterium soli</name>
    <dbReference type="NCBI Taxonomy" id="2493092"/>
    <lineage>
        <taxon>Bacteria</taxon>
        <taxon>Pseudomonadati</taxon>
        <taxon>Pseudomonadota</taxon>
        <taxon>Betaproteobacteria</taxon>
        <taxon>Burkholderiales</taxon>
        <taxon>Aquabacterium</taxon>
    </lineage>
</organism>
<evidence type="ECO:0000256" key="1">
    <source>
        <dbReference type="SAM" id="SignalP"/>
    </source>
</evidence>
<evidence type="ECO:0000313" key="2">
    <source>
        <dbReference type="EMBL" id="RRS01124.1"/>
    </source>
</evidence>
<proteinExistence type="predicted"/>
<comment type="caution">
    <text evidence="2">The sequence shown here is derived from an EMBL/GenBank/DDBJ whole genome shotgun (WGS) entry which is preliminary data.</text>
</comment>
<feature type="chain" id="PRO_5019521231" description="PEP-CTERM protein-sorting domain-containing protein" evidence="1">
    <location>
        <begin position="23"/>
        <end position="248"/>
    </location>
</feature>
<reference evidence="2 3" key="1">
    <citation type="submission" date="2018-12" db="EMBL/GenBank/DDBJ databases">
        <title>The whole draft genome of Aquabacterium sp. SJQ9.</title>
        <authorList>
            <person name="Sun L."/>
            <person name="Gao X."/>
            <person name="Chen W."/>
            <person name="Huang K."/>
        </authorList>
    </citation>
    <scope>NUCLEOTIDE SEQUENCE [LARGE SCALE GENOMIC DNA]</scope>
    <source>
        <strain evidence="2 3">SJQ9</strain>
    </source>
</reference>
<evidence type="ECO:0000313" key="3">
    <source>
        <dbReference type="Proteomes" id="UP000269265"/>
    </source>
</evidence>
<gene>
    <name evidence="2" type="ORF">EIP75_21885</name>
</gene>
<accession>A0A426V2J1</accession>
<dbReference type="EMBL" id="RSED01000027">
    <property type="protein sequence ID" value="RRS01124.1"/>
    <property type="molecule type" value="Genomic_DNA"/>
</dbReference>
<dbReference type="AlphaFoldDB" id="A0A426V2J1"/>
<keyword evidence="3" id="KW-1185">Reference proteome</keyword>
<evidence type="ECO:0008006" key="4">
    <source>
        <dbReference type="Google" id="ProtNLM"/>
    </source>
</evidence>
<keyword evidence="1" id="KW-0732">Signal</keyword>
<dbReference type="OrthoDB" id="9150931at2"/>
<feature type="signal peptide" evidence="1">
    <location>
        <begin position="1"/>
        <end position="22"/>
    </location>
</feature>
<name>A0A426V2J1_9BURK</name>
<sequence length="248" mass="25939">MVRYLFSAAASVLAAATFHASAWSSPLTLNTSWLDANATMTLSSTVLQTLAVTGIQVSPGGKASAISDGVFNLPVSEATLDIKLLPPSLSILEAEVAGVSLDFLNTLNQSKVSLANLAIDFGSKIVTGDVVTAMGSTRAPLLTFSVTQPLTFNLKGGVSFQLGLGNLHFTDEGAQRFADAVQVPTFMVPVLKQLDFGTIQTTVVPWFRKPVSAVPEPSTSALWMVGVLGMVLARAGSRKSRKGLEGGL</sequence>
<dbReference type="RefSeq" id="WP_125245330.1">
    <property type="nucleotide sequence ID" value="NZ_RSED01000027.1"/>
</dbReference>
<protein>
    <recommendedName>
        <fullName evidence="4">PEP-CTERM protein-sorting domain-containing protein</fullName>
    </recommendedName>
</protein>
<dbReference type="Proteomes" id="UP000269265">
    <property type="component" value="Unassembled WGS sequence"/>
</dbReference>